<feature type="transmembrane region" description="Helical" evidence="15">
    <location>
        <begin position="244"/>
        <end position="262"/>
    </location>
</feature>
<keyword evidence="8" id="KW-0862">Zinc</keyword>
<keyword evidence="10 15" id="KW-1133">Transmembrane helix</keyword>
<dbReference type="GO" id="GO:0006829">
    <property type="term" value="P:zinc ion transport"/>
    <property type="evidence" value="ECO:0007669"/>
    <property type="project" value="UniProtKB-KW"/>
</dbReference>
<gene>
    <name evidence="16" type="ORF">CK501_02705</name>
</gene>
<keyword evidence="5" id="KW-1003">Cell membrane</keyword>
<evidence type="ECO:0000256" key="4">
    <source>
        <dbReference type="ARBA" id="ARBA00022448"/>
    </source>
</evidence>
<proteinExistence type="inferred from homology"/>
<evidence type="ECO:0000256" key="13">
    <source>
        <dbReference type="ARBA" id="ARBA00040080"/>
    </source>
</evidence>
<evidence type="ECO:0000256" key="5">
    <source>
        <dbReference type="ARBA" id="ARBA00022475"/>
    </source>
</evidence>
<evidence type="ECO:0000256" key="15">
    <source>
        <dbReference type="SAM" id="Phobius"/>
    </source>
</evidence>
<dbReference type="InterPro" id="IPR001626">
    <property type="entry name" value="ABC_TroCD"/>
</dbReference>
<dbReference type="Gene3D" id="1.10.3470.10">
    <property type="entry name" value="ABC transporter involved in vitamin B12 uptake, BtuC"/>
    <property type="match status" value="1"/>
</dbReference>
<dbReference type="FunFam" id="1.10.3470.10:FF:000002">
    <property type="entry name" value="Zinc ABC transporter permease subunit ZnuB"/>
    <property type="match status" value="1"/>
</dbReference>
<organism evidence="16 17">
    <name type="scientific">Halovibrio salipaludis</name>
    <dbReference type="NCBI Taxonomy" id="2032626"/>
    <lineage>
        <taxon>Bacteria</taxon>
        <taxon>Pseudomonadati</taxon>
        <taxon>Pseudomonadota</taxon>
        <taxon>Gammaproteobacteria</taxon>
        <taxon>Oceanospirillales</taxon>
        <taxon>Halomonadaceae</taxon>
        <taxon>Halovibrio</taxon>
    </lineage>
</organism>
<feature type="transmembrane region" description="Helical" evidence="15">
    <location>
        <begin position="171"/>
        <end position="188"/>
    </location>
</feature>
<evidence type="ECO:0000256" key="7">
    <source>
        <dbReference type="ARBA" id="ARBA00022692"/>
    </source>
</evidence>
<comment type="function">
    <text evidence="1">Involved in the high-affinity zinc uptake transport system.</text>
</comment>
<dbReference type="GO" id="GO:0010043">
    <property type="term" value="P:response to zinc ion"/>
    <property type="evidence" value="ECO:0007669"/>
    <property type="project" value="TreeGrafter"/>
</dbReference>
<keyword evidence="11" id="KW-0406">Ion transport</keyword>
<comment type="similarity">
    <text evidence="3 14">Belongs to the ABC-3 integral membrane protein family.</text>
</comment>
<reference evidence="16 17" key="1">
    <citation type="submission" date="2017-08" db="EMBL/GenBank/DDBJ databases">
        <title>Halovibrio sewagensis sp. nov., isolated from wastewater of high salinity.</title>
        <authorList>
            <person name="Dong X."/>
            <person name="Zhang G."/>
        </authorList>
    </citation>
    <scope>NUCLEOTIDE SEQUENCE [LARGE SCALE GENOMIC DNA]</scope>
    <source>
        <strain evidence="16 17">YL5-2</strain>
    </source>
</reference>
<keyword evidence="12 15" id="KW-0472">Membrane</keyword>
<evidence type="ECO:0000256" key="9">
    <source>
        <dbReference type="ARBA" id="ARBA00022906"/>
    </source>
</evidence>
<evidence type="ECO:0000256" key="2">
    <source>
        <dbReference type="ARBA" id="ARBA00004429"/>
    </source>
</evidence>
<evidence type="ECO:0000256" key="6">
    <source>
        <dbReference type="ARBA" id="ARBA00022519"/>
    </source>
</evidence>
<dbReference type="RefSeq" id="WP_095616175.1">
    <property type="nucleotide sequence ID" value="NZ_NSKD01000001.1"/>
</dbReference>
<evidence type="ECO:0000256" key="14">
    <source>
        <dbReference type="RuleBase" id="RU003943"/>
    </source>
</evidence>
<dbReference type="Proteomes" id="UP000218896">
    <property type="component" value="Unassembled WGS sequence"/>
</dbReference>
<evidence type="ECO:0000256" key="3">
    <source>
        <dbReference type="ARBA" id="ARBA00008034"/>
    </source>
</evidence>
<feature type="transmembrane region" description="Helical" evidence="15">
    <location>
        <begin position="91"/>
        <end position="112"/>
    </location>
</feature>
<evidence type="ECO:0000313" key="16">
    <source>
        <dbReference type="EMBL" id="PAU82078.1"/>
    </source>
</evidence>
<comment type="caution">
    <text evidence="16">The sequence shown here is derived from an EMBL/GenBank/DDBJ whole genome shotgun (WGS) entry which is preliminary data.</text>
</comment>
<dbReference type="EMBL" id="NSKD01000001">
    <property type="protein sequence ID" value="PAU82078.1"/>
    <property type="molecule type" value="Genomic_DNA"/>
</dbReference>
<evidence type="ECO:0000256" key="10">
    <source>
        <dbReference type="ARBA" id="ARBA00022989"/>
    </source>
</evidence>
<evidence type="ECO:0000256" key="8">
    <source>
        <dbReference type="ARBA" id="ARBA00022833"/>
    </source>
</evidence>
<feature type="transmembrane region" description="Helical" evidence="15">
    <location>
        <begin position="132"/>
        <end position="150"/>
    </location>
</feature>
<dbReference type="PANTHER" id="PTHR30477">
    <property type="entry name" value="ABC-TRANSPORTER METAL-BINDING PROTEIN"/>
    <property type="match status" value="1"/>
</dbReference>
<keyword evidence="6" id="KW-0997">Cell inner membrane</keyword>
<dbReference type="GO" id="GO:0043190">
    <property type="term" value="C:ATP-binding cassette (ABC) transporter complex"/>
    <property type="evidence" value="ECO:0007669"/>
    <property type="project" value="InterPro"/>
</dbReference>
<dbReference type="AlphaFoldDB" id="A0A2A2FAV0"/>
<name>A0A2A2FAV0_9GAMM</name>
<keyword evidence="17" id="KW-1185">Reference proteome</keyword>
<keyword evidence="4 14" id="KW-0813">Transport</keyword>
<dbReference type="OrthoDB" id="9783937at2"/>
<keyword evidence="7 14" id="KW-0812">Transmembrane</keyword>
<feature type="transmembrane region" description="Helical" evidence="15">
    <location>
        <begin position="219"/>
        <end position="238"/>
    </location>
</feature>
<evidence type="ECO:0000313" key="17">
    <source>
        <dbReference type="Proteomes" id="UP000218896"/>
    </source>
</evidence>
<dbReference type="GO" id="GO:0055085">
    <property type="term" value="P:transmembrane transport"/>
    <property type="evidence" value="ECO:0007669"/>
    <property type="project" value="InterPro"/>
</dbReference>
<dbReference type="InterPro" id="IPR037294">
    <property type="entry name" value="ABC_BtuC-like"/>
</dbReference>
<feature type="transmembrane region" description="Helical" evidence="15">
    <location>
        <begin position="13"/>
        <end position="33"/>
    </location>
</feature>
<sequence length="268" mass="28614">MIDLILNDFFWRAMAGGLMVAMVAGPLGCFVVWRRMAYFGDTLAHSALLGIALGTAFQANLNLSIVLVCVLLAVILMLLSRQQSLASDTLLGILSHSSLAIGLVVLGMMQDFSIDLTGYLFGDLLAINQRDLLWIALGGALILMLTVWLWRGLLMITIHEELATVEGHRTGLLRLALMLMLSLVIATAMKIVGVLLITALLIIPAAAARPLAATPERMAVIASLLGMGSVVAGMTLSWHVDTPAGPSVVVAAFGFFLLLWLVRARAPA</sequence>
<evidence type="ECO:0000256" key="1">
    <source>
        <dbReference type="ARBA" id="ARBA00002313"/>
    </source>
</evidence>
<dbReference type="SUPFAM" id="SSF81345">
    <property type="entry name" value="ABC transporter involved in vitamin B12 uptake, BtuC"/>
    <property type="match status" value="1"/>
</dbReference>
<feature type="transmembrane region" description="Helical" evidence="15">
    <location>
        <begin position="38"/>
        <end position="57"/>
    </location>
</feature>
<feature type="transmembrane region" description="Helical" evidence="15">
    <location>
        <begin position="63"/>
        <end position="79"/>
    </location>
</feature>
<keyword evidence="9" id="KW-0864">Zinc transport</keyword>
<dbReference type="Pfam" id="PF00950">
    <property type="entry name" value="ABC-3"/>
    <property type="match status" value="1"/>
</dbReference>
<comment type="subcellular location">
    <subcellularLocation>
        <location evidence="2">Cell inner membrane</location>
        <topology evidence="2">Multi-pass membrane protein</topology>
    </subcellularLocation>
    <subcellularLocation>
        <location evidence="14">Cell membrane</location>
        <topology evidence="14">Multi-pass membrane protein</topology>
    </subcellularLocation>
</comment>
<dbReference type="PANTHER" id="PTHR30477:SF23">
    <property type="entry name" value="HIGH-AFFINITY ZINC UPTAKE SYSTEM MEMBRANE PROTEIN ZNUB"/>
    <property type="match status" value="1"/>
</dbReference>
<accession>A0A2A2FAV0</accession>
<evidence type="ECO:0000256" key="12">
    <source>
        <dbReference type="ARBA" id="ARBA00023136"/>
    </source>
</evidence>
<evidence type="ECO:0000256" key="11">
    <source>
        <dbReference type="ARBA" id="ARBA00023065"/>
    </source>
</evidence>
<protein>
    <recommendedName>
        <fullName evidence="13">High-affinity zinc uptake system membrane protein ZnuB</fullName>
    </recommendedName>
</protein>